<gene>
    <name evidence="1" type="ORF">HK105_200366</name>
</gene>
<proteinExistence type="predicted"/>
<sequence>MTLESLLIEHIPLALPLAISIEEAFTRIGRGCPHLQVLCVAESAHITSGCLTAIIKHCPRLRAIRGSCLGALSDSFLEVLGSNDPETIQDLDLSLCPRLSPDALEQTIPKLTSLRRLNLSWNPGVTDDVVELALESAPHLEMLSIQACPGVRGGAILHGVRQRLKLGHRDLRLNIASNPQISSDAVTTLKALLGRASVQAQIQ</sequence>
<organism evidence="1 2">
    <name type="scientific">Polyrhizophydium stewartii</name>
    <dbReference type="NCBI Taxonomy" id="2732419"/>
    <lineage>
        <taxon>Eukaryota</taxon>
        <taxon>Fungi</taxon>
        <taxon>Fungi incertae sedis</taxon>
        <taxon>Chytridiomycota</taxon>
        <taxon>Chytridiomycota incertae sedis</taxon>
        <taxon>Chytridiomycetes</taxon>
        <taxon>Rhizophydiales</taxon>
        <taxon>Rhizophydiales incertae sedis</taxon>
        <taxon>Polyrhizophydium</taxon>
    </lineage>
</organism>
<dbReference type="PANTHER" id="PTHR13318">
    <property type="entry name" value="PARTNER OF PAIRED, ISOFORM B-RELATED"/>
    <property type="match status" value="1"/>
</dbReference>
<reference evidence="1 2" key="1">
    <citation type="submission" date="2023-09" db="EMBL/GenBank/DDBJ databases">
        <title>Pangenome analysis of Batrachochytrium dendrobatidis and related Chytrids.</title>
        <authorList>
            <person name="Yacoub M.N."/>
            <person name="Stajich J.E."/>
            <person name="James T.Y."/>
        </authorList>
    </citation>
    <scope>NUCLEOTIDE SEQUENCE [LARGE SCALE GENOMIC DNA]</scope>
    <source>
        <strain evidence="1 2">JEL0888</strain>
    </source>
</reference>
<accession>A0ABR4NL85</accession>
<keyword evidence="2" id="KW-1185">Reference proteome</keyword>
<dbReference type="SUPFAM" id="SSF52047">
    <property type="entry name" value="RNI-like"/>
    <property type="match status" value="1"/>
</dbReference>
<evidence type="ECO:0000313" key="1">
    <source>
        <dbReference type="EMBL" id="KAL2920293.1"/>
    </source>
</evidence>
<dbReference type="Gene3D" id="3.80.10.10">
    <property type="entry name" value="Ribonuclease Inhibitor"/>
    <property type="match status" value="1"/>
</dbReference>
<protein>
    <submittedName>
        <fullName evidence="1">Uncharacterized protein</fullName>
    </submittedName>
</protein>
<name>A0ABR4NL85_9FUNG</name>
<dbReference type="InterPro" id="IPR032675">
    <property type="entry name" value="LRR_dom_sf"/>
</dbReference>
<dbReference type="Proteomes" id="UP001527925">
    <property type="component" value="Unassembled WGS sequence"/>
</dbReference>
<dbReference type="EMBL" id="JADGIZ020000001">
    <property type="protein sequence ID" value="KAL2920293.1"/>
    <property type="molecule type" value="Genomic_DNA"/>
</dbReference>
<evidence type="ECO:0000313" key="2">
    <source>
        <dbReference type="Proteomes" id="UP001527925"/>
    </source>
</evidence>
<comment type="caution">
    <text evidence="1">The sequence shown here is derived from an EMBL/GenBank/DDBJ whole genome shotgun (WGS) entry which is preliminary data.</text>
</comment>